<protein>
    <submittedName>
        <fullName evidence="2">Uncharacterized protein</fullName>
    </submittedName>
</protein>
<proteinExistence type="predicted"/>
<name>A0A518CND0_9PLAN</name>
<sequence>MELTLELYPSLERYLAASRTDCVTEFTDEPWLLIEDLFPWEGPTRLGATRRTTPVGWQDRLFGRHGRRRIGPCKKKGGNALVPPSAARRPRSCCSSMVVKERP</sequence>
<dbReference type="EMBL" id="CP036281">
    <property type="protein sequence ID" value="QDU80718.1"/>
    <property type="molecule type" value="Genomic_DNA"/>
</dbReference>
<evidence type="ECO:0000256" key="1">
    <source>
        <dbReference type="SAM" id="MobiDB-lite"/>
    </source>
</evidence>
<evidence type="ECO:0000313" key="3">
    <source>
        <dbReference type="Proteomes" id="UP000317178"/>
    </source>
</evidence>
<dbReference type="KEGG" id="plon:Pla110_24510"/>
<gene>
    <name evidence="2" type="ORF">Pla110_24510</name>
</gene>
<keyword evidence="3" id="KW-1185">Reference proteome</keyword>
<dbReference type="AlphaFoldDB" id="A0A518CND0"/>
<dbReference type="Proteomes" id="UP000317178">
    <property type="component" value="Chromosome"/>
</dbReference>
<organism evidence="2 3">
    <name type="scientific">Polystyrenella longa</name>
    <dbReference type="NCBI Taxonomy" id="2528007"/>
    <lineage>
        <taxon>Bacteria</taxon>
        <taxon>Pseudomonadati</taxon>
        <taxon>Planctomycetota</taxon>
        <taxon>Planctomycetia</taxon>
        <taxon>Planctomycetales</taxon>
        <taxon>Planctomycetaceae</taxon>
        <taxon>Polystyrenella</taxon>
    </lineage>
</organism>
<accession>A0A518CND0</accession>
<feature type="region of interest" description="Disordered" evidence="1">
    <location>
        <begin position="73"/>
        <end position="103"/>
    </location>
</feature>
<feature type="compositionally biased region" description="Low complexity" evidence="1">
    <location>
        <begin position="83"/>
        <end position="96"/>
    </location>
</feature>
<reference evidence="2 3" key="1">
    <citation type="submission" date="2019-02" db="EMBL/GenBank/DDBJ databases">
        <title>Deep-cultivation of Planctomycetes and their phenomic and genomic characterization uncovers novel biology.</title>
        <authorList>
            <person name="Wiegand S."/>
            <person name="Jogler M."/>
            <person name="Boedeker C."/>
            <person name="Pinto D."/>
            <person name="Vollmers J."/>
            <person name="Rivas-Marin E."/>
            <person name="Kohn T."/>
            <person name="Peeters S.H."/>
            <person name="Heuer A."/>
            <person name="Rast P."/>
            <person name="Oberbeckmann S."/>
            <person name="Bunk B."/>
            <person name="Jeske O."/>
            <person name="Meyerdierks A."/>
            <person name="Storesund J.E."/>
            <person name="Kallscheuer N."/>
            <person name="Luecker S."/>
            <person name="Lage O.M."/>
            <person name="Pohl T."/>
            <person name="Merkel B.J."/>
            <person name="Hornburger P."/>
            <person name="Mueller R.-W."/>
            <person name="Bruemmer F."/>
            <person name="Labrenz M."/>
            <person name="Spormann A.M."/>
            <person name="Op den Camp H."/>
            <person name="Overmann J."/>
            <person name="Amann R."/>
            <person name="Jetten M.S.M."/>
            <person name="Mascher T."/>
            <person name="Medema M.H."/>
            <person name="Devos D.P."/>
            <person name="Kaster A.-K."/>
            <person name="Ovreas L."/>
            <person name="Rohde M."/>
            <person name="Galperin M.Y."/>
            <person name="Jogler C."/>
        </authorList>
    </citation>
    <scope>NUCLEOTIDE SEQUENCE [LARGE SCALE GENOMIC DNA]</scope>
    <source>
        <strain evidence="2 3">Pla110</strain>
    </source>
</reference>
<evidence type="ECO:0000313" key="2">
    <source>
        <dbReference type="EMBL" id="QDU80718.1"/>
    </source>
</evidence>